<evidence type="ECO:0000313" key="2">
    <source>
        <dbReference type="EMBL" id="KAK0749378.1"/>
    </source>
</evidence>
<evidence type="ECO:0000313" key="3">
    <source>
        <dbReference type="Proteomes" id="UP001172155"/>
    </source>
</evidence>
<protein>
    <submittedName>
        <fullName evidence="2">Uncharacterized protein</fullName>
    </submittedName>
</protein>
<proteinExistence type="predicted"/>
<feature type="compositionally biased region" description="Polar residues" evidence="1">
    <location>
        <begin position="91"/>
        <end position="105"/>
    </location>
</feature>
<accession>A0AA40F1C0</accession>
<dbReference type="AlphaFoldDB" id="A0AA40F1C0"/>
<feature type="compositionally biased region" description="Low complexity" evidence="1">
    <location>
        <begin position="135"/>
        <end position="151"/>
    </location>
</feature>
<feature type="region of interest" description="Disordered" evidence="1">
    <location>
        <begin position="60"/>
        <end position="162"/>
    </location>
</feature>
<keyword evidence="3" id="KW-1185">Reference proteome</keyword>
<name>A0AA40F1C0_9PEZI</name>
<dbReference type="EMBL" id="JAUKUD010000003">
    <property type="protein sequence ID" value="KAK0749378.1"/>
    <property type="molecule type" value="Genomic_DNA"/>
</dbReference>
<evidence type="ECO:0000256" key="1">
    <source>
        <dbReference type="SAM" id="MobiDB-lite"/>
    </source>
</evidence>
<organism evidence="2 3">
    <name type="scientific">Schizothecium vesticola</name>
    <dbReference type="NCBI Taxonomy" id="314040"/>
    <lineage>
        <taxon>Eukaryota</taxon>
        <taxon>Fungi</taxon>
        <taxon>Dikarya</taxon>
        <taxon>Ascomycota</taxon>
        <taxon>Pezizomycotina</taxon>
        <taxon>Sordariomycetes</taxon>
        <taxon>Sordariomycetidae</taxon>
        <taxon>Sordariales</taxon>
        <taxon>Schizotheciaceae</taxon>
        <taxon>Schizothecium</taxon>
    </lineage>
</organism>
<dbReference type="Proteomes" id="UP001172155">
    <property type="component" value="Unassembled WGS sequence"/>
</dbReference>
<sequence>MRTCPRTRSFVPRSGVWSQSGVCSWTGRILASGYGYSARVQTEPTSRRGGRLGLCLAVSRSGPRSSSLGCLAPTPPRVKRKRRHPMCITKNAAQQATTQPRSHSPTHGPKCPTSRRGGGEAASSTHTHSCDPLRSVEPSSPSEPRSPSSPDGDSRRAKRVPSPALPPLVRIYWLDDKRLFGSSRLQEVPNQERAITHPSPTVLRLPSPSRAYSPAAIGSFCARGKRETVGPVGSASRLSTDYLICCV</sequence>
<comment type="caution">
    <text evidence="2">The sequence shown here is derived from an EMBL/GenBank/DDBJ whole genome shotgun (WGS) entry which is preliminary data.</text>
</comment>
<reference evidence="2" key="1">
    <citation type="submission" date="2023-06" db="EMBL/GenBank/DDBJ databases">
        <title>Genome-scale phylogeny and comparative genomics of the fungal order Sordariales.</title>
        <authorList>
            <consortium name="Lawrence Berkeley National Laboratory"/>
            <person name="Hensen N."/>
            <person name="Bonometti L."/>
            <person name="Westerberg I."/>
            <person name="Brannstrom I.O."/>
            <person name="Guillou S."/>
            <person name="Cros-Aarteil S."/>
            <person name="Calhoun S."/>
            <person name="Haridas S."/>
            <person name="Kuo A."/>
            <person name="Mondo S."/>
            <person name="Pangilinan J."/>
            <person name="Riley R."/>
            <person name="LaButti K."/>
            <person name="Andreopoulos B."/>
            <person name="Lipzen A."/>
            <person name="Chen C."/>
            <person name="Yanf M."/>
            <person name="Daum C."/>
            <person name="Ng V."/>
            <person name="Clum A."/>
            <person name="Steindorff A."/>
            <person name="Ohm R."/>
            <person name="Martin F."/>
            <person name="Silar P."/>
            <person name="Natvig D."/>
            <person name="Lalanne C."/>
            <person name="Gautier V."/>
            <person name="Ament-velasquez S.L."/>
            <person name="Kruys A."/>
            <person name="Hutchinson M.I."/>
            <person name="Powell A.J."/>
            <person name="Barry K."/>
            <person name="Miller A.N."/>
            <person name="Grigoriev I.V."/>
            <person name="Debuchy R."/>
            <person name="Gladieux P."/>
            <person name="Thoren M.H."/>
            <person name="Johannesson H."/>
        </authorList>
    </citation>
    <scope>NUCLEOTIDE SEQUENCE</scope>
    <source>
        <strain evidence="2">SMH3187-1</strain>
    </source>
</reference>
<gene>
    <name evidence="2" type="ORF">B0T18DRAFT_104123</name>
</gene>